<organism evidence="8 9">
    <name type="scientific">Rhodocollybia butyracea</name>
    <dbReference type="NCBI Taxonomy" id="206335"/>
    <lineage>
        <taxon>Eukaryota</taxon>
        <taxon>Fungi</taxon>
        <taxon>Dikarya</taxon>
        <taxon>Basidiomycota</taxon>
        <taxon>Agaricomycotina</taxon>
        <taxon>Agaricomycetes</taxon>
        <taxon>Agaricomycetidae</taxon>
        <taxon>Agaricales</taxon>
        <taxon>Marasmiineae</taxon>
        <taxon>Omphalotaceae</taxon>
        <taxon>Rhodocollybia</taxon>
    </lineage>
</organism>
<dbReference type="CDD" id="cd12148">
    <property type="entry name" value="fungal_TF_MHR"/>
    <property type="match status" value="1"/>
</dbReference>
<dbReference type="GO" id="GO:0008270">
    <property type="term" value="F:zinc ion binding"/>
    <property type="evidence" value="ECO:0007669"/>
    <property type="project" value="InterPro"/>
</dbReference>
<dbReference type="Pfam" id="PF00172">
    <property type="entry name" value="Zn_clus"/>
    <property type="match status" value="1"/>
</dbReference>
<feature type="region of interest" description="Disordered" evidence="6">
    <location>
        <begin position="467"/>
        <end position="508"/>
    </location>
</feature>
<dbReference type="EMBL" id="JADNRY010000034">
    <property type="protein sequence ID" value="KAF9071182.1"/>
    <property type="molecule type" value="Genomic_DNA"/>
</dbReference>
<dbReference type="Gene3D" id="4.10.240.10">
    <property type="entry name" value="Zn(2)-C6 fungal-type DNA-binding domain"/>
    <property type="match status" value="1"/>
</dbReference>
<keyword evidence="3" id="KW-0805">Transcription regulation</keyword>
<dbReference type="OrthoDB" id="2123952at2759"/>
<accession>A0A9P5PY18</accession>
<feature type="domain" description="Zn(2)-C6 fungal-type" evidence="7">
    <location>
        <begin position="83"/>
        <end position="116"/>
    </location>
</feature>
<dbReference type="SUPFAM" id="SSF57701">
    <property type="entry name" value="Zn2/Cys6 DNA-binding domain"/>
    <property type="match status" value="1"/>
</dbReference>
<evidence type="ECO:0000256" key="3">
    <source>
        <dbReference type="ARBA" id="ARBA00023015"/>
    </source>
</evidence>
<reference evidence="8" key="1">
    <citation type="submission" date="2020-11" db="EMBL/GenBank/DDBJ databases">
        <authorList>
            <consortium name="DOE Joint Genome Institute"/>
            <person name="Ahrendt S."/>
            <person name="Riley R."/>
            <person name="Andreopoulos W."/>
            <person name="Labutti K."/>
            <person name="Pangilinan J."/>
            <person name="Ruiz-Duenas F.J."/>
            <person name="Barrasa J.M."/>
            <person name="Sanchez-Garcia M."/>
            <person name="Camarero S."/>
            <person name="Miyauchi S."/>
            <person name="Serrano A."/>
            <person name="Linde D."/>
            <person name="Babiker R."/>
            <person name="Drula E."/>
            <person name="Ayuso-Fernandez I."/>
            <person name="Pacheco R."/>
            <person name="Padilla G."/>
            <person name="Ferreira P."/>
            <person name="Barriuso J."/>
            <person name="Kellner H."/>
            <person name="Castanera R."/>
            <person name="Alfaro M."/>
            <person name="Ramirez L."/>
            <person name="Pisabarro A.G."/>
            <person name="Kuo A."/>
            <person name="Tritt A."/>
            <person name="Lipzen A."/>
            <person name="He G."/>
            <person name="Yan M."/>
            <person name="Ng V."/>
            <person name="Cullen D."/>
            <person name="Martin F."/>
            <person name="Rosso M.-N."/>
            <person name="Henrissat B."/>
            <person name="Hibbett D."/>
            <person name="Martinez A.T."/>
            <person name="Grigoriev I.V."/>
        </authorList>
    </citation>
    <scope>NUCLEOTIDE SEQUENCE</scope>
    <source>
        <strain evidence="8">AH 40177</strain>
    </source>
</reference>
<dbReference type="Proteomes" id="UP000772434">
    <property type="component" value="Unassembled WGS sequence"/>
</dbReference>
<protein>
    <recommendedName>
        <fullName evidence="7">Zn(2)-C6 fungal-type domain-containing protein</fullName>
    </recommendedName>
</protein>
<dbReference type="SMART" id="SM00066">
    <property type="entry name" value="GAL4"/>
    <property type="match status" value="1"/>
</dbReference>
<dbReference type="GO" id="GO:0005634">
    <property type="term" value="C:nucleus"/>
    <property type="evidence" value="ECO:0007669"/>
    <property type="project" value="UniProtKB-SubCell"/>
</dbReference>
<proteinExistence type="predicted"/>
<comment type="caution">
    <text evidence="8">The sequence shown here is derived from an EMBL/GenBank/DDBJ whole genome shotgun (WGS) entry which is preliminary data.</text>
</comment>
<evidence type="ECO:0000256" key="5">
    <source>
        <dbReference type="ARBA" id="ARBA00023242"/>
    </source>
</evidence>
<gene>
    <name evidence="8" type="ORF">BDP27DRAFT_1219488</name>
</gene>
<evidence type="ECO:0000256" key="2">
    <source>
        <dbReference type="ARBA" id="ARBA00022723"/>
    </source>
</evidence>
<feature type="compositionally biased region" description="Basic and acidic residues" evidence="6">
    <location>
        <begin position="135"/>
        <end position="148"/>
    </location>
</feature>
<evidence type="ECO:0000259" key="7">
    <source>
        <dbReference type="PROSITE" id="PS50048"/>
    </source>
</evidence>
<feature type="region of interest" description="Disordered" evidence="6">
    <location>
        <begin position="1"/>
        <end position="76"/>
    </location>
</feature>
<evidence type="ECO:0000256" key="1">
    <source>
        <dbReference type="ARBA" id="ARBA00004123"/>
    </source>
</evidence>
<name>A0A9P5PY18_9AGAR</name>
<keyword evidence="9" id="KW-1185">Reference proteome</keyword>
<evidence type="ECO:0000256" key="4">
    <source>
        <dbReference type="ARBA" id="ARBA00023163"/>
    </source>
</evidence>
<dbReference type="PROSITE" id="PS50048">
    <property type="entry name" value="ZN2_CY6_FUNGAL_2"/>
    <property type="match status" value="1"/>
</dbReference>
<evidence type="ECO:0000256" key="6">
    <source>
        <dbReference type="SAM" id="MobiDB-lite"/>
    </source>
</evidence>
<dbReference type="PANTHER" id="PTHR47338:SF5">
    <property type="entry name" value="ZN(II)2CYS6 TRANSCRIPTION FACTOR (EUROFUNG)"/>
    <property type="match status" value="1"/>
</dbReference>
<dbReference type="InterPro" id="IPR036864">
    <property type="entry name" value="Zn2-C6_fun-type_DNA-bd_sf"/>
</dbReference>
<feature type="compositionally biased region" description="Low complexity" evidence="6">
    <location>
        <begin position="487"/>
        <end position="508"/>
    </location>
</feature>
<dbReference type="InterPro" id="IPR050815">
    <property type="entry name" value="TF_fung"/>
</dbReference>
<feature type="region of interest" description="Disordered" evidence="6">
    <location>
        <begin position="98"/>
        <end position="186"/>
    </location>
</feature>
<comment type="subcellular location">
    <subcellularLocation>
        <location evidence="1">Nucleus</location>
    </subcellularLocation>
</comment>
<sequence length="816" mass="90607">MPSLSRRSDSQAISTPLPKPKQSTQTPVAASTSDSWTPAVNETSIQPVDPPKKKTRREKPKIALAPDQPPTTQGKPRARVYVACLQCRTRKIRCDGAKPICHNCGRRSGGGSDCNYDPVPRRRGPDKLPGARQRMARELREEDTESHGTRRRRRRREPTPENPQSNQYGRDGAIVPLAGSLSPTSSSDYNISPSYLVPPNTLPSPQLFGGGCACHGLVQCPNSQPYVSSRTEPISAYAQTTVNYPVLKQLENVVSLDGVVSPGHISSSDDGQESDDVTDISNEPSIRFSRKIWYETLCSLYASVDTGQPKALTRTDREAVTQRIASDLRFLFRVSNYWFSFFHIPSFFGTFFDPVARENIQPSLVLAALALSTFWQSSELGKGQAGRTQALRLRDEAQSALDASFNAGSIDETLAQAAWLLALFEVCAHPAHSTTRSVSAIVMLDSIIRCLALTYVDADDPDTSVFPAGQVPRIDSSASSNRDPSYLSHLDPSYHSPSSSPSDSGTPGTTGCNCLGLTLGEHWPSSLEHTPMWATTPAWDPSWSASEIRKESSRRLCWSAISLAAGHVSYATASQTHIPQLFLADPSNVICLTFFWESLCRSPSLSTAPAKDTVWALYDRSFLLWHICARVRADTSMSDVQKGEFAVKAWLETDAIEMALNKHTCGIEKAYIFQGREYLFNTRISISFEFQRYIPLVNSDVSGFFHRKKAEEWLTHQAAVAQRFMHGLHTITGNSSNLLAQRPFFVFWIMSQILRSLRLWHCDKSLIIALDVCKAFLPAVDYLSCIWPCNEQRKRYLRIRDSLTEACYTAGILSFI</sequence>
<evidence type="ECO:0000313" key="8">
    <source>
        <dbReference type="EMBL" id="KAF9071182.1"/>
    </source>
</evidence>
<dbReference type="GO" id="GO:0000981">
    <property type="term" value="F:DNA-binding transcription factor activity, RNA polymerase II-specific"/>
    <property type="evidence" value="ECO:0007669"/>
    <property type="project" value="InterPro"/>
</dbReference>
<dbReference type="CDD" id="cd00067">
    <property type="entry name" value="GAL4"/>
    <property type="match status" value="1"/>
</dbReference>
<dbReference type="PANTHER" id="PTHR47338">
    <property type="entry name" value="ZN(II)2CYS6 TRANSCRIPTION FACTOR (EUROFUNG)-RELATED"/>
    <property type="match status" value="1"/>
</dbReference>
<dbReference type="AlphaFoldDB" id="A0A9P5PY18"/>
<feature type="compositionally biased region" description="Polar residues" evidence="6">
    <location>
        <begin position="21"/>
        <end position="46"/>
    </location>
</feature>
<keyword evidence="4" id="KW-0804">Transcription</keyword>
<keyword evidence="2" id="KW-0479">Metal-binding</keyword>
<keyword evidence="5" id="KW-0539">Nucleus</keyword>
<evidence type="ECO:0000313" key="9">
    <source>
        <dbReference type="Proteomes" id="UP000772434"/>
    </source>
</evidence>
<dbReference type="InterPro" id="IPR001138">
    <property type="entry name" value="Zn2Cys6_DnaBD"/>
</dbReference>